<sequence length="93" mass="10325">MPERAQLAAALAQSRSDLEAGRAALAEHAAQIKTLTDLLERTQATHEAESVRWLVQIDAQRQELSAARERERAALLSEIRRLSATTTDRDSEC</sequence>
<proteinExistence type="predicted"/>
<comment type="caution">
    <text evidence="1">The sequence shown here is derived from an EMBL/GenBank/DDBJ whole genome shotgun (WGS) entry which is preliminary data.</text>
</comment>
<reference evidence="1 2" key="1">
    <citation type="submission" date="2020-06" db="EMBL/GenBank/DDBJ databases">
        <title>Whole-genome sequence of Allochromatium humboldtianum DSM 21881, type strain.</title>
        <authorList>
            <person name="Kyndt J.A."/>
            <person name="Meyer T.E."/>
        </authorList>
    </citation>
    <scope>NUCLEOTIDE SEQUENCE [LARGE SCALE GENOMIC DNA]</scope>
    <source>
        <strain evidence="1 2">DSM 21881</strain>
    </source>
</reference>
<dbReference type="AlphaFoldDB" id="A0A850RE89"/>
<protein>
    <submittedName>
        <fullName evidence="1">Uncharacterized protein</fullName>
    </submittedName>
</protein>
<keyword evidence="2" id="KW-1185">Reference proteome</keyword>
<dbReference type="RefSeq" id="WP_176977974.1">
    <property type="nucleotide sequence ID" value="NZ_JABZEO010000018.1"/>
</dbReference>
<accession>A0A850RE89</accession>
<organism evidence="1 2">
    <name type="scientific">Allochromatium humboldtianum</name>
    <dbReference type="NCBI Taxonomy" id="504901"/>
    <lineage>
        <taxon>Bacteria</taxon>
        <taxon>Pseudomonadati</taxon>
        <taxon>Pseudomonadota</taxon>
        <taxon>Gammaproteobacteria</taxon>
        <taxon>Chromatiales</taxon>
        <taxon>Chromatiaceae</taxon>
        <taxon>Allochromatium</taxon>
    </lineage>
</organism>
<dbReference type="EMBL" id="JABZEO010000018">
    <property type="protein sequence ID" value="NVZ11275.1"/>
    <property type="molecule type" value="Genomic_DNA"/>
</dbReference>
<dbReference type="Proteomes" id="UP000592294">
    <property type="component" value="Unassembled WGS sequence"/>
</dbReference>
<gene>
    <name evidence="1" type="ORF">HW932_18655</name>
</gene>
<evidence type="ECO:0000313" key="2">
    <source>
        <dbReference type="Proteomes" id="UP000592294"/>
    </source>
</evidence>
<name>A0A850RE89_9GAMM</name>
<evidence type="ECO:0000313" key="1">
    <source>
        <dbReference type="EMBL" id="NVZ11275.1"/>
    </source>
</evidence>